<protein>
    <recommendedName>
        <fullName evidence="3">RmlC-like cupin</fullName>
    </recommendedName>
</protein>
<dbReference type="OrthoDB" id="5270965at2759"/>
<dbReference type="PANTHER" id="PTHR40434">
    <property type="entry name" value="CUPIN_2 DOMAIN-CONTAINING PROTEIN"/>
    <property type="match status" value="1"/>
</dbReference>
<sequence>MARSSFETEVRSWGFKEVFTWTDSPNYHYPPHKHNALTTHLIVSGQLTIRYPEDPQAPDKKETFGPGGRIDVGKGVMHEVWIGDEGCTYVIGE</sequence>
<gene>
    <name evidence="1" type="ORF">P167DRAFT_538087</name>
</gene>
<evidence type="ECO:0000313" key="1">
    <source>
        <dbReference type="EMBL" id="RPB09779.1"/>
    </source>
</evidence>
<reference evidence="1 2" key="1">
    <citation type="journal article" date="2018" name="Nat. Ecol. Evol.">
        <title>Pezizomycetes genomes reveal the molecular basis of ectomycorrhizal truffle lifestyle.</title>
        <authorList>
            <person name="Murat C."/>
            <person name="Payen T."/>
            <person name="Noel B."/>
            <person name="Kuo A."/>
            <person name="Morin E."/>
            <person name="Chen J."/>
            <person name="Kohler A."/>
            <person name="Krizsan K."/>
            <person name="Balestrini R."/>
            <person name="Da Silva C."/>
            <person name="Montanini B."/>
            <person name="Hainaut M."/>
            <person name="Levati E."/>
            <person name="Barry K.W."/>
            <person name="Belfiori B."/>
            <person name="Cichocki N."/>
            <person name="Clum A."/>
            <person name="Dockter R.B."/>
            <person name="Fauchery L."/>
            <person name="Guy J."/>
            <person name="Iotti M."/>
            <person name="Le Tacon F."/>
            <person name="Lindquist E.A."/>
            <person name="Lipzen A."/>
            <person name="Malagnac F."/>
            <person name="Mello A."/>
            <person name="Molinier V."/>
            <person name="Miyauchi S."/>
            <person name="Poulain J."/>
            <person name="Riccioni C."/>
            <person name="Rubini A."/>
            <person name="Sitrit Y."/>
            <person name="Splivallo R."/>
            <person name="Traeger S."/>
            <person name="Wang M."/>
            <person name="Zifcakova L."/>
            <person name="Wipf D."/>
            <person name="Zambonelli A."/>
            <person name="Paolocci F."/>
            <person name="Nowrousian M."/>
            <person name="Ottonello S."/>
            <person name="Baldrian P."/>
            <person name="Spatafora J.W."/>
            <person name="Henrissat B."/>
            <person name="Nagy L.G."/>
            <person name="Aury J.M."/>
            <person name="Wincker P."/>
            <person name="Grigoriev I.V."/>
            <person name="Bonfante P."/>
            <person name="Martin F.M."/>
        </authorList>
    </citation>
    <scope>NUCLEOTIDE SEQUENCE [LARGE SCALE GENOMIC DNA]</scope>
    <source>
        <strain evidence="1 2">CCBAS932</strain>
    </source>
</reference>
<dbReference type="InParanoid" id="A0A3N4KK89"/>
<dbReference type="EMBL" id="ML119148">
    <property type="protein sequence ID" value="RPB09779.1"/>
    <property type="molecule type" value="Genomic_DNA"/>
</dbReference>
<evidence type="ECO:0008006" key="3">
    <source>
        <dbReference type="Google" id="ProtNLM"/>
    </source>
</evidence>
<dbReference type="SUPFAM" id="SSF51182">
    <property type="entry name" value="RmlC-like cupins"/>
    <property type="match status" value="1"/>
</dbReference>
<name>A0A3N4KK89_9PEZI</name>
<dbReference type="Gene3D" id="2.60.120.10">
    <property type="entry name" value="Jelly Rolls"/>
    <property type="match status" value="1"/>
</dbReference>
<dbReference type="PANTHER" id="PTHR40434:SF1">
    <property type="entry name" value="CUPIN TYPE-1 DOMAIN-CONTAINING PROTEIN"/>
    <property type="match status" value="1"/>
</dbReference>
<proteinExistence type="predicted"/>
<dbReference type="InterPro" id="IPR014710">
    <property type="entry name" value="RmlC-like_jellyroll"/>
</dbReference>
<dbReference type="AlphaFoldDB" id="A0A3N4KK89"/>
<accession>A0A3N4KK89</accession>
<dbReference type="Proteomes" id="UP000277580">
    <property type="component" value="Unassembled WGS sequence"/>
</dbReference>
<organism evidence="1 2">
    <name type="scientific">Morchella conica CCBAS932</name>
    <dbReference type="NCBI Taxonomy" id="1392247"/>
    <lineage>
        <taxon>Eukaryota</taxon>
        <taxon>Fungi</taxon>
        <taxon>Dikarya</taxon>
        <taxon>Ascomycota</taxon>
        <taxon>Pezizomycotina</taxon>
        <taxon>Pezizomycetes</taxon>
        <taxon>Pezizales</taxon>
        <taxon>Morchellaceae</taxon>
        <taxon>Morchella</taxon>
    </lineage>
</organism>
<evidence type="ECO:0000313" key="2">
    <source>
        <dbReference type="Proteomes" id="UP000277580"/>
    </source>
</evidence>
<keyword evidence="2" id="KW-1185">Reference proteome</keyword>
<dbReference type="InterPro" id="IPR011051">
    <property type="entry name" value="RmlC_Cupin_sf"/>
</dbReference>